<sequence>MDACASDPSGAPGRATRSTVLGARLAVLLLLLLLLLLLAAVVAGTGPALSRCAIPAQHCSSGHMSKTEEKGTLPPSPLHLKSFLALSLPLFPPTVARMAMADLFAGEEIKKMLRAFAATNSFDYKKFFEILGLKNKSLQELKMFFSILDTDKNGYLETGEIQVMLQIFSPNSRHLTEKETQEFMGAGDKDEDGKIGIDEFIILVNQS</sequence>
<comment type="similarity">
    <text evidence="1 6">Belongs to the parvalbumin family.</text>
</comment>
<feature type="binding site" evidence="5">
    <location>
        <position position="190"/>
    </location>
    <ligand>
        <name>Ca(2+)</name>
        <dbReference type="ChEBI" id="CHEBI:29108"/>
        <label>1</label>
    </ligand>
</feature>
<feature type="binding site" evidence="5">
    <location>
        <position position="160"/>
    </location>
    <ligand>
        <name>Ca(2+)</name>
        <dbReference type="ChEBI" id="CHEBI:29108"/>
        <label>1</label>
    </ligand>
</feature>
<dbReference type="CDD" id="cd16254">
    <property type="entry name" value="EFh_parvalbumin_alpha"/>
    <property type="match status" value="1"/>
</dbReference>
<evidence type="ECO:0000256" key="6">
    <source>
        <dbReference type="RuleBase" id="RU368048"/>
    </source>
</evidence>
<dbReference type="Proteomes" id="UP000504612">
    <property type="component" value="Unplaced"/>
</dbReference>
<evidence type="ECO:0000313" key="9">
    <source>
        <dbReference type="RefSeq" id="XP_026548667.1"/>
    </source>
</evidence>
<dbReference type="InterPro" id="IPR011992">
    <property type="entry name" value="EF-hand-dom_pair"/>
</dbReference>
<dbReference type="PRINTS" id="PR01697">
    <property type="entry name" value="PARVALBUMIN"/>
</dbReference>
<feature type="binding site" evidence="5">
    <location>
        <position position="151"/>
    </location>
    <ligand>
        <name>Ca(2+)</name>
        <dbReference type="ChEBI" id="CHEBI:29108"/>
        <label>1</label>
    </ligand>
</feature>
<dbReference type="Pfam" id="PF13499">
    <property type="entry name" value="EF-hand_7"/>
    <property type="match status" value="1"/>
</dbReference>
<evidence type="ECO:0000256" key="2">
    <source>
        <dbReference type="ARBA" id="ARBA00022723"/>
    </source>
</evidence>
<reference evidence="9" key="1">
    <citation type="submission" date="2025-08" db="UniProtKB">
        <authorList>
            <consortium name="RefSeq"/>
        </authorList>
    </citation>
    <scope>IDENTIFICATION</scope>
</reference>
<feature type="binding site" evidence="5">
    <location>
        <position position="149"/>
    </location>
    <ligand>
        <name>Ca(2+)</name>
        <dbReference type="ChEBI" id="CHEBI:29108"/>
        <label>1</label>
    </ligand>
</feature>
<dbReference type="PANTHER" id="PTHR11653">
    <property type="entry name" value="PARVALBUMIN ALPHA"/>
    <property type="match status" value="1"/>
</dbReference>
<accession>A0A6J1VZX8</accession>
<keyword evidence="2 5" id="KW-0479">Metal-binding</keyword>
<keyword evidence="3" id="KW-0677">Repeat</keyword>
<dbReference type="GO" id="GO:0005509">
    <property type="term" value="F:calcium ion binding"/>
    <property type="evidence" value="ECO:0007669"/>
    <property type="project" value="UniProtKB-UniRule"/>
</dbReference>
<dbReference type="InterPro" id="IPR002048">
    <property type="entry name" value="EF_hand_dom"/>
</dbReference>
<evidence type="ECO:0000256" key="3">
    <source>
        <dbReference type="ARBA" id="ARBA00022737"/>
    </source>
</evidence>
<dbReference type="PANTHER" id="PTHR11653:SF2">
    <property type="entry name" value="PARVALBUMIN ALPHA"/>
    <property type="match status" value="1"/>
</dbReference>
<dbReference type="GO" id="GO:0005737">
    <property type="term" value="C:cytoplasm"/>
    <property type="evidence" value="ECO:0007669"/>
    <property type="project" value="TreeGrafter"/>
</dbReference>
<dbReference type="PROSITE" id="PS00018">
    <property type="entry name" value="EF_HAND_1"/>
    <property type="match status" value="2"/>
</dbReference>
<evidence type="ECO:0000256" key="4">
    <source>
        <dbReference type="ARBA" id="ARBA00022837"/>
    </source>
</evidence>
<dbReference type="RefSeq" id="XP_026548667.1">
    <property type="nucleotide sequence ID" value="XM_026692882.1"/>
</dbReference>
<evidence type="ECO:0000256" key="5">
    <source>
        <dbReference type="PIRSR" id="PIRSR608080-1"/>
    </source>
</evidence>
<dbReference type="InterPro" id="IPR008080">
    <property type="entry name" value="Parvalbumin"/>
</dbReference>
<feature type="domain" description="EF-hand" evidence="7">
    <location>
        <begin position="136"/>
        <end position="171"/>
    </location>
</feature>
<dbReference type="AlphaFoldDB" id="A0A6J1VZX8"/>
<dbReference type="SUPFAM" id="SSF47473">
    <property type="entry name" value="EF-hand"/>
    <property type="match status" value="1"/>
</dbReference>
<organism evidence="8 9">
    <name type="scientific">Notechis scutatus</name>
    <name type="common">mainland tiger snake</name>
    <dbReference type="NCBI Taxonomy" id="8663"/>
    <lineage>
        <taxon>Eukaryota</taxon>
        <taxon>Metazoa</taxon>
        <taxon>Chordata</taxon>
        <taxon>Craniata</taxon>
        <taxon>Vertebrata</taxon>
        <taxon>Euteleostomi</taxon>
        <taxon>Lepidosauria</taxon>
        <taxon>Squamata</taxon>
        <taxon>Bifurcata</taxon>
        <taxon>Unidentata</taxon>
        <taxon>Episquamata</taxon>
        <taxon>Toxicofera</taxon>
        <taxon>Serpentes</taxon>
        <taxon>Colubroidea</taxon>
        <taxon>Elapidae</taxon>
        <taxon>Hydrophiinae</taxon>
        <taxon>Notechis</taxon>
    </lineage>
</organism>
<name>A0A6J1VZX8_9SAUR</name>
<evidence type="ECO:0000259" key="7">
    <source>
        <dbReference type="PROSITE" id="PS50222"/>
    </source>
</evidence>
<keyword evidence="4 5" id="KW-0106">Calcium</keyword>
<dbReference type="CTD" id="5816"/>
<dbReference type="Gene3D" id="1.10.238.10">
    <property type="entry name" value="EF-hand"/>
    <property type="match status" value="1"/>
</dbReference>
<dbReference type="GeneID" id="113430440"/>
<feature type="binding site" evidence="5">
    <location>
        <position position="194"/>
    </location>
    <ligand>
        <name>Ca(2+)</name>
        <dbReference type="ChEBI" id="CHEBI:29108"/>
        <label>1</label>
    </ligand>
</feature>
<keyword evidence="8" id="KW-1185">Reference proteome</keyword>
<feature type="binding site" evidence="5">
    <location>
        <position position="199"/>
    </location>
    <ligand>
        <name>Ca(2+)</name>
        <dbReference type="ChEBI" id="CHEBI:29108"/>
        <label>1</label>
    </ligand>
</feature>
<evidence type="ECO:0000256" key="1">
    <source>
        <dbReference type="ARBA" id="ARBA00009753"/>
    </source>
</evidence>
<feature type="binding site" evidence="5">
    <location>
        <position position="155"/>
    </location>
    <ligand>
        <name>Ca(2+)</name>
        <dbReference type="ChEBI" id="CHEBI:29108"/>
        <label>1</label>
    </ligand>
</feature>
<dbReference type="PROSITE" id="PS50222">
    <property type="entry name" value="EF_HAND_2"/>
    <property type="match status" value="2"/>
</dbReference>
<feature type="binding site" evidence="5">
    <location>
        <position position="188"/>
    </location>
    <ligand>
        <name>Ca(2+)</name>
        <dbReference type="ChEBI" id="CHEBI:29108"/>
        <label>1</label>
    </ligand>
</feature>
<feature type="domain" description="EF-hand" evidence="7">
    <location>
        <begin position="175"/>
        <end position="207"/>
    </location>
</feature>
<gene>
    <name evidence="9" type="primary">PVALB</name>
</gene>
<feature type="binding site" evidence="5">
    <location>
        <position position="192"/>
    </location>
    <ligand>
        <name>Ca(2+)</name>
        <dbReference type="ChEBI" id="CHEBI:29108"/>
        <label>1</label>
    </ligand>
</feature>
<protein>
    <recommendedName>
        <fullName evidence="6">Parvalbumin</fullName>
    </recommendedName>
</protein>
<dbReference type="InterPro" id="IPR018247">
    <property type="entry name" value="EF_Hand_1_Ca_BS"/>
</dbReference>
<comment type="function">
    <text evidence="6">In muscle, parvalbumin is thought to be involved in relaxation after contraction. It binds two calcium ions.</text>
</comment>
<evidence type="ECO:0000313" key="8">
    <source>
        <dbReference type="Proteomes" id="UP000504612"/>
    </source>
</evidence>
<dbReference type="KEGG" id="nss:113430440"/>
<dbReference type="SMART" id="SM00054">
    <property type="entry name" value="EFh"/>
    <property type="match status" value="2"/>
</dbReference>
<proteinExistence type="inferred from homology"/>